<evidence type="ECO:0000256" key="1">
    <source>
        <dbReference type="SAM" id="MobiDB-lite"/>
    </source>
</evidence>
<dbReference type="InterPro" id="IPR054127">
    <property type="entry name" value="Pcf11_C"/>
</dbReference>
<feature type="region of interest" description="Disordered" evidence="1">
    <location>
        <begin position="758"/>
        <end position="777"/>
    </location>
</feature>
<organism evidence="3 4">
    <name type="scientific">Athelia psychrophila</name>
    <dbReference type="NCBI Taxonomy" id="1759441"/>
    <lineage>
        <taxon>Eukaryota</taxon>
        <taxon>Fungi</taxon>
        <taxon>Dikarya</taxon>
        <taxon>Basidiomycota</taxon>
        <taxon>Agaricomycotina</taxon>
        <taxon>Agaricomycetes</taxon>
        <taxon>Agaricomycetidae</taxon>
        <taxon>Atheliales</taxon>
        <taxon>Atheliaceae</taxon>
        <taxon>Athelia</taxon>
    </lineage>
</organism>
<dbReference type="OrthoDB" id="2129491at2759"/>
<evidence type="ECO:0000313" key="4">
    <source>
        <dbReference type="Proteomes" id="UP000076532"/>
    </source>
</evidence>
<feature type="region of interest" description="Disordered" evidence="1">
    <location>
        <begin position="651"/>
        <end position="685"/>
    </location>
</feature>
<name>A0A166RVI4_9AGAM</name>
<keyword evidence="4" id="KW-1185">Reference proteome</keyword>
<dbReference type="AlphaFoldDB" id="A0A166RVI4"/>
<feature type="region of interest" description="Disordered" evidence="1">
    <location>
        <begin position="808"/>
        <end position="836"/>
    </location>
</feature>
<dbReference type="Pfam" id="PF21936">
    <property type="entry name" value="Pcf11_C"/>
    <property type="match status" value="1"/>
</dbReference>
<dbReference type="EMBL" id="KV417502">
    <property type="protein sequence ID" value="KZP28698.1"/>
    <property type="molecule type" value="Genomic_DNA"/>
</dbReference>
<feature type="compositionally biased region" description="Low complexity" evidence="1">
    <location>
        <begin position="674"/>
        <end position="685"/>
    </location>
</feature>
<accession>A0A166RVI4</accession>
<gene>
    <name evidence="3" type="ORF">FIBSPDRAFT_885550</name>
</gene>
<evidence type="ECO:0000313" key="3">
    <source>
        <dbReference type="EMBL" id="KZP28698.1"/>
    </source>
</evidence>
<reference evidence="3 4" key="1">
    <citation type="journal article" date="2016" name="Mol. Biol. Evol.">
        <title>Comparative Genomics of Early-Diverging Mushroom-Forming Fungi Provides Insights into the Origins of Lignocellulose Decay Capabilities.</title>
        <authorList>
            <person name="Nagy L.G."/>
            <person name="Riley R."/>
            <person name="Tritt A."/>
            <person name="Adam C."/>
            <person name="Daum C."/>
            <person name="Floudas D."/>
            <person name="Sun H."/>
            <person name="Yadav J.S."/>
            <person name="Pangilinan J."/>
            <person name="Larsson K.H."/>
            <person name="Matsuura K."/>
            <person name="Barry K."/>
            <person name="Labutti K."/>
            <person name="Kuo R."/>
            <person name="Ohm R.A."/>
            <person name="Bhattacharya S.S."/>
            <person name="Shirouzu T."/>
            <person name="Yoshinaga Y."/>
            <person name="Martin F.M."/>
            <person name="Grigoriev I.V."/>
            <person name="Hibbett D.S."/>
        </authorList>
    </citation>
    <scope>NUCLEOTIDE SEQUENCE [LARGE SCALE GENOMIC DNA]</scope>
    <source>
        <strain evidence="3 4">CBS 109695</strain>
    </source>
</reference>
<sequence>MSVPITFGTHITTVGTLTRSLQTSFDAPIPQSGTLELTAEDYERFITSSHPLTVSNYYVDRFIPINPSDPPPIIAADVNQLALDSRLRQITHAIRHCEQWSNTLDPTLKSIASYVLEYARYALLLGRSVGDPKWDERDLCRMVFHPEDPHEQLFGIWWHNEHNCPLPIEYEASMDQNFVAKLNNAVQASRLHNFAQDESLALQCVAKSSDFAIHKRLQSRFLSLDDSLDERKTALREFEAFRDQDYNRFLHADSVTRTFFSDCANTQKARWWIDLLRAPVGLLILAEKYARVVEVLESLPALRLLISTFWFGLDTFDTCHIINRWPFGVRIYALMQGHVEIPTELIAYGCMHLHHAASTFADGYYAPKTWGSEDWGVFFFIREAMNQHPAQAKAILDKVNAPWLHWCQTHNDQLTKANDITDVLEQPLSDSTLTFKSPTNWTYWTQNDLGEGASICENIEYWLCARLGLMGRLCIWASLVKAIQFVHERIRIQAPQSLSKHGYVTFPWSAKSAPSALAVQTCNMLYRALIRLSQISCGIEYWDRSPTLVHSRSNDALHSFNKSAEGHRPLNAKAAAEVEKRDADLCALFIVEPPDDEAKPISCPICKATIKSEFLEDDGSWVWKNTILKDDKVFRAACHAEAVTLTNRSLTHRLRHEDGERSRSGTPEYHSARSTPPKLSVSSSSTLVKHSLPPIAQRLGSLTHPRSIAIKRCSTHWTYWIENDWGEGGACARIIQRRIQFNKIDNFLRPDDIRSALATTDPSNATSLDPPTQSSSSISQRTSLYVYGAVYNVHGSLNIHYHCEPGHHRDSGSTHGGLIDPSDSSDTLASASDDTTGLLASDRRAASALSIRVMEAPIDAIAPPTTPLHKTKRMIANATRAVTRAIRALPLFKRTKSRDSARPRSSRAI</sequence>
<feature type="domain" description="Pcf11 C-terminal" evidence="2">
    <location>
        <begin position="590"/>
        <end position="641"/>
    </location>
</feature>
<proteinExistence type="predicted"/>
<feature type="compositionally biased region" description="Low complexity" evidence="1">
    <location>
        <begin position="767"/>
        <end position="777"/>
    </location>
</feature>
<dbReference type="Proteomes" id="UP000076532">
    <property type="component" value="Unassembled WGS sequence"/>
</dbReference>
<evidence type="ECO:0000259" key="2">
    <source>
        <dbReference type="Pfam" id="PF21936"/>
    </source>
</evidence>
<dbReference type="STRING" id="436010.A0A166RVI4"/>
<feature type="compositionally biased region" description="Low complexity" evidence="1">
    <location>
        <begin position="820"/>
        <end position="836"/>
    </location>
</feature>
<protein>
    <recommendedName>
        <fullName evidence="2">Pcf11 C-terminal domain-containing protein</fullName>
    </recommendedName>
</protein>